<reference evidence="10 11" key="2">
    <citation type="submission" date="2009-02" db="EMBL/GenBank/DDBJ databases">
        <title>Draft genome sequence of Blautia hydrogenotrophica DSM 10507 (Ruminococcus hydrogenotrophicus DSM 10507).</title>
        <authorList>
            <person name="Sudarsanam P."/>
            <person name="Ley R."/>
            <person name="Guruge J."/>
            <person name="Turnbaugh P.J."/>
            <person name="Mahowald M."/>
            <person name="Liep D."/>
            <person name="Gordon J."/>
        </authorList>
    </citation>
    <scope>NUCLEOTIDE SEQUENCE [LARGE SCALE GENOMIC DNA]</scope>
    <source>
        <strain evidence="11">DSM 10507 / JCM 14656 / S5a33</strain>
    </source>
</reference>
<dbReference type="SUPFAM" id="SSF52540">
    <property type="entry name" value="P-loop containing nucleoside triphosphate hydrolases"/>
    <property type="match status" value="2"/>
</dbReference>
<dbReference type="Pfam" id="PF00005">
    <property type="entry name" value="ABC_tran"/>
    <property type="match status" value="2"/>
</dbReference>
<keyword evidence="2" id="KW-0813">Transport</keyword>
<keyword evidence="8" id="KW-0472">Membrane</keyword>
<reference evidence="10 11" key="1">
    <citation type="submission" date="2009-01" db="EMBL/GenBank/DDBJ databases">
        <authorList>
            <person name="Fulton L."/>
            <person name="Clifton S."/>
            <person name="Fulton B."/>
            <person name="Xu J."/>
            <person name="Minx P."/>
            <person name="Pepin K.H."/>
            <person name="Johnson M."/>
            <person name="Bhonagiri V."/>
            <person name="Nash W.E."/>
            <person name="Mardis E.R."/>
            <person name="Wilson R.K."/>
        </authorList>
    </citation>
    <scope>NUCLEOTIDE SEQUENCE [LARGE SCALE GENOMIC DNA]</scope>
    <source>
        <strain evidence="11">DSM 10507 / JCM 14656 / S5a33</strain>
    </source>
</reference>
<feature type="domain" description="ABC transporter" evidence="9">
    <location>
        <begin position="9"/>
        <end position="244"/>
    </location>
</feature>
<evidence type="ECO:0000256" key="5">
    <source>
        <dbReference type="ARBA" id="ARBA00022741"/>
    </source>
</evidence>
<name>C0CN92_BLAHS</name>
<keyword evidence="11" id="KW-1185">Reference proteome</keyword>
<keyword evidence="7" id="KW-1278">Translocase</keyword>
<evidence type="ECO:0000259" key="9">
    <source>
        <dbReference type="PROSITE" id="PS50893"/>
    </source>
</evidence>
<dbReference type="GO" id="GO:0005524">
    <property type="term" value="F:ATP binding"/>
    <property type="evidence" value="ECO:0007669"/>
    <property type="project" value="UniProtKB-KW"/>
</dbReference>
<evidence type="ECO:0000256" key="7">
    <source>
        <dbReference type="ARBA" id="ARBA00022967"/>
    </source>
</evidence>
<dbReference type="InterPro" id="IPR050107">
    <property type="entry name" value="ABC_carbohydrate_import_ATPase"/>
</dbReference>
<keyword evidence="3" id="KW-1003">Cell membrane</keyword>
<dbReference type="PROSITE" id="PS50893">
    <property type="entry name" value="ABC_TRANSPORTER_2"/>
    <property type="match status" value="2"/>
</dbReference>
<evidence type="ECO:0000256" key="8">
    <source>
        <dbReference type="ARBA" id="ARBA00023136"/>
    </source>
</evidence>
<sequence length="509" mass="56663">MNGSKENLLEMHHITKRFAKIVANDDVSLEIRKGEIHALLGENGAGKSTLMNMLYGLLKRDEGTIIWKGKEVTVHSPAEAIELGIGMIHQHFQLVEKFTVLENIILGRKEGKFIELPLDEAEKRVLSLSKEYGLDIKTRAVIENLAVGEQQKVEIVKALYRGSDLLIMDEPTAVLTPQEVTKLFEILNRLRREGKSIIFISHKLPEVLELCDRISIMRDGKMIRTLDNTPDLDSRQLAAYMVGRDINLQVEKSKCEPGEVVLKLEHVCADPVFESSGVKDISLELRRGEILGIAGVDGNGQEDLSELIMGLRRLTSGKITVLGKDVSKYNTKKMRKMPIGYIPADRNHAALVLDFSLQQNVALNHPDQPPYGNRWVMNHRKITQVTEEKLRQFHVAASGPAEQARNLSGGNQQKVVLAREVGEKVDLIIAVYPTRGLDIDATHFVFDTMLKARDEGAAVLYISTELEEILSVSDRIGVLYEGTLMGIIPGEGAQVEKIGLMMAGEQVAE</sequence>
<keyword evidence="4" id="KW-0677">Repeat</keyword>
<evidence type="ECO:0000256" key="1">
    <source>
        <dbReference type="ARBA" id="ARBA00004202"/>
    </source>
</evidence>
<dbReference type="PANTHER" id="PTHR43790:SF4">
    <property type="entry name" value="GUANOSINE IMPORT ATP-BINDING PROTEIN NUPO"/>
    <property type="match status" value="1"/>
</dbReference>
<dbReference type="PATRIC" id="fig|476272.21.peg.1764"/>
<dbReference type="InterPro" id="IPR017871">
    <property type="entry name" value="ABC_transporter-like_CS"/>
</dbReference>
<gene>
    <name evidence="10" type="ORF">RUMHYD_02330</name>
</gene>
<evidence type="ECO:0000313" key="11">
    <source>
        <dbReference type="Proteomes" id="UP000003100"/>
    </source>
</evidence>
<protein>
    <recommendedName>
        <fullName evidence="9">ABC transporter domain-containing protein</fullName>
    </recommendedName>
</protein>
<dbReference type="InterPro" id="IPR027417">
    <property type="entry name" value="P-loop_NTPase"/>
</dbReference>
<evidence type="ECO:0000256" key="6">
    <source>
        <dbReference type="ARBA" id="ARBA00022840"/>
    </source>
</evidence>
<dbReference type="GO" id="GO:0005886">
    <property type="term" value="C:plasma membrane"/>
    <property type="evidence" value="ECO:0007669"/>
    <property type="project" value="UniProtKB-SubCell"/>
</dbReference>
<organism evidence="10 11">
    <name type="scientific">Blautia hydrogenotrophica (strain DSM 10507 / JCM 14656 / S5a33)</name>
    <name type="common">Ruminococcus hydrogenotrophicus</name>
    <dbReference type="NCBI Taxonomy" id="476272"/>
    <lineage>
        <taxon>Bacteria</taxon>
        <taxon>Bacillati</taxon>
        <taxon>Bacillota</taxon>
        <taxon>Clostridia</taxon>
        <taxon>Lachnospirales</taxon>
        <taxon>Lachnospiraceae</taxon>
        <taxon>Blautia</taxon>
    </lineage>
</organism>
<dbReference type="SMART" id="SM00382">
    <property type="entry name" value="AAA"/>
    <property type="match status" value="1"/>
</dbReference>
<accession>C0CN92</accession>
<dbReference type="RefSeq" id="WP_005949609.1">
    <property type="nucleotide sequence ID" value="NZ_CP136423.1"/>
</dbReference>
<dbReference type="GeneID" id="86820760"/>
<proteinExistence type="predicted"/>
<keyword evidence="6" id="KW-0067">ATP-binding</keyword>
<dbReference type="Gene3D" id="3.40.50.300">
    <property type="entry name" value="P-loop containing nucleotide triphosphate hydrolases"/>
    <property type="match status" value="2"/>
</dbReference>
<dbReference type="PROSITE" id="PS00211">
    <property type="entry name" value="ABC_TRANSPORTER_1"/>
    <property type="match status" value="2"/>
</dbReference>
<comment type="subcellular location">
    <subcellularLocation>
        <location evidence="1">Cell membrane</location>
        <topology evidence="1">Peripheral membrane protein</topology>
    </subcellularLocation>
</comment>
<dbReference type="CDD" id="cd03216">
    <property type="entry name" value="ABC_Carb_Monos_I"/>
    <property type="match status" value="1"/>
</dbReference>
<dbReference type="InterPro" id="IPR003439">
    <property type="entry name" value="ABC_transporter-like_ATP-bd"/>
</dbReference>
<evidence type="ECO:0000256" key="3">
    <source>
        <dbReference type="ARBA" id="ARBA00022475"/>
    </source>
</evidence>
<feature type="domain" description="ABC transporter" evidence="9">
    <location>
        <begin position="262"/>
        <end position="506"/>
    </location>
</feature>
<dbReference type="eggNOG" id="COG3845">
    <property type="taxonomic scope" value="Bacteria"/>
</dbReference>
<evidence type="ECO:0000313" key="10">
    <source>
        <dbReference type="EMBL" id="EEG48734.1"/>
    </source>
</evidence>
<evidence type="ECO:0000256" key="2">
    <source>
        <dbReference type="ARBA" id="ARBA00022448"/>
    </source>
</evidence>
<dbReference type="PANTHER" id="PTHR43790">
    <property type="entry name" value="CARBOHYDRATE TRANSPORT ATP-BINDING PROTEIN MG119-RELATED"/>
    <property type="match status" value="1"/>
</dbReference>
<dbReference type="FunFam" id="3.40.50.300:FF:000127">
    <property type="entry name" value="Ribose import ATP-binding protein RbsA"/>
    <property type="match status" value="1"/>
</dbReference>
<dbReference type="HOGENOM" id="CLU_000604_92_0_9"/>
<dbReference type="CDD" id="cd03215">
    <property type="entry name" value="ABC_Carb_Monos_II"/>
    <property type="match status" value="1"/>
</dbReference>
<keyword evidence="5" id="KW-0547">Nucleotide-binding</keyword>
<dbReference type="GO" id="GO:0016887">
    <property type="term" value="F:ATP hydrolysis activity"/>
    <property type="evidence" value="ECO:0007669"/>
    <property type="project" value="InterPro"/>
</dbReference>
<dbReference type="AlphaFoldDB" id="C0CN92"/>
<dbReference type="Proteomes" id="UP000003100">
    <property type="component" value="Unassembled WGS sequence"/>
</dbReference>
<evidence type="ECO:0000256" key="4">
    <source>
        <dbReference type="ARBA" id="ARBA00022737"/>
    </source>
</evidence>
<dbReference type="EMBL" id="ACBZ01000125">
    <property type="protein sequence ID" value="EEG48734.1"/>
    <property type="molecule type" value="Genomic_DNA"/>
</dbReference>
<dbReference type="InterPro" id="IPR003593">
    <property type="entry name" value="AAA+_ATPase"/>
</dbReference>